<gene>
    <name evidence="1" type="ORF">J9253_19480</name>
</gene>
<sequence length="46" mass="5487">MPRNLIKNRGYADKYYEDERPKRLLGIHFSSESKTVDDWKLGKYAP</sequence>
<dbReference type="EMBL" id="CP072801">
    <property type="protein sequence ID" value="QTR46129.1"/>
    <property type="molecule type" value="Genomic_DNA"/>
</dbReference>
<name>A0ABX7WR37_9GAMM</name>
<keyword evidence="2" id="KW-1185">Reference proteome</keyword>
<accession>A0ABX7WR37</accession>
<reference evidence="1 2" key="1">
    <citation type="submission" date="2021-04" db="EMBL/GenBank/DDBJ databases">
        <title>Genomics, taxonomy and metabolism of representatives of sulfur bacteria of the genus Thiothrix: Thiothrix fructosivorans QT, Thiothrix unzii A1T and three new species, Thiothrix subterranea sp. nov., Thiothrix litoralis sp. nov. and 'Candidatus Thiothrix anitrata' sp. nov.</title>
        <authorList>
            <person name="Ravin N.V."/>
            <person name="Smolyakov D."/>
            <person name="Rudenko T.S."/>
            <person name="Mardanov A.V."/>
            <person name="Beletsky A.V."/>
            <person name="Markov N.D."/>
            <person name="Fomenkov A.I."/>
            <person name="Roberts R.J."/>
            <person name="Karnachuk O.V."/>
            <person name="Novikov A."/>
            <person name="Grabovich M.Y."/>
        </authorList>
    </citation>
    <scope>NUCLEOTIDE SEQUENCE [LARGE SCALE GENOMIC DNA]</scope>
    <source>
        <strain evidence="1 2">AS</strain>
    </source>
</reference>
<dbReference type="Proteomes" id="UP000672039">
    <property type="component" value="Chromosome"/>
</dbReference>
<evidence type="ECO:0000313" key="2">
    <source>
        <dbReference type="Proteomes" id="UP000672039"/>
    </source>
</evidence>
<proteinExistence type="predicted"/>
<protein>
    <submittedName>
        <fullName evidence="1">Uncharacterized protein</fullName>
    </submittedName>
</protein>
<organism evidence="1 2">
    <name type="scientific">Thiothrix litoralis</name>
    <dbReference type="NCBI Taxonomy" id="2891210"/>
    <lineage>
        <taxon>Bacteria</taxon>
        <taxon>Pseudomonadati</taxon>
        <taxon>Pseudomonadota</taxon>
        <taxon>Gammaproteobacteria</taxon>
        <taxon>Thiotrichales</taxon>
        <taxon>Thiotrichaceae</taxon>
        <taxon>Thiothrix</taxon>
    </lineage>
</organism>
<dbReference type="RefSeq" id="WP_210222494.1">
    <property type="nucleotide sequence ID" value="NZ_CP072801.1"/>
</dbReference>
<evidence type="ECO:0000313" key="1">
    <source>
        <dbReference type="EMBL" id="QTR46129.1"/>
    </source>
</evidence>